<reference evidence="2" key="1">
    <citation type="submission" date="2023-03" db="EMBL/GenBank/DDBJ databases">
        <title>Massive genome expansion in bonnet fungi (Mycena s.s.) driven by repeated elements and novel gene families across ecological guilds.</title>
        <authorList>
            <consortium name="Lawrence Berkeley National Laboratory"/>
            <person name="Harder C.B."/>
            <person name="Miyauchi S."/>
            <person name="Viragh M."/>
            <person name="Kuo A."/>
            <person name="Thoen E."/>
            <person name="Andreopoulos B."/>
            <person name="Lu D."/>
            <person name="Skrede I."/>
            <person name="Drula E."/>
            <person name="Henrissat B."/>
            <person name="Morin E."/>
            <person name="Kohler A."/>
            <person name="Barry K."/>
            <person name="LaButti K."/>
            <person name="Morin E."/>
            <person name="Salamov A."/>
            <person name="Lipzen A."/>
            <person name="Mereny Z."/>
            <person name="Hegedus B."/>
            <person name="Baldrian P."/>
            <person name="Stursova M."/>
            <person name="Weitz H."/>
            <person name="Taylor A."/>
            <person name="Grigoriev I.V."/>
            <person name="Nagy L.G."/>
            <person name="Martin F."/>
            <person name="Kauserud H."/>
        </authorList>
    </citation>
    <scope>NUCLEOTIDE SEQUENCE</scope>
    <source>
        <strain evidence="2">CBHHK200</strain>
    </source>
</reference>
<dbReference type="AlphaFoldDB" id="A0AAD6SZM6"/>
<keyword evidence="3" id="KW-1185">Reference proteome</keyword>
<name>A0AAD6SZM6_9AGAR</name>
<dbReference type="Proteomes" id="UP001218188">
    <property type="component" value="Unassembled WGS sequence"/>
</dbReference>
<dbReference type="EMBL" id="JARJCM010000051">
    <property type="protein sequence ID" value="KAJ7035238.1"/>
    <property type="molecule type" value="Genomic_DNA"/>
</dbReference>
<evidence type="ECO:0000256" key="1">
    <source>
        <dbReference type="SAM" id="MobiDB-lite"/>
    </source>
</evidence>
<gene>
    <name evidence="2" type="ORF">C8F04DRAFT_1182404</name>
</gene>
<feature type="region of interest" description="Disordered" evidence="1">
    <location>
        <begin position="235"/>
        <end position="268"/>
    </location>
</feature>
<feature type="region of interest" description="Disordered" evidence="1">
    <location>
        <begin position="196"/>
        <end position="221"/>
    </location>
</feature>
<accession>A0AAD6SZM6</accession>
<proteinExistence type="predicted"/>
<protein>
    <submittedName>
        <fullName evidence="2">Uncharacterized protein</fullName>
    </submittedName>
</protein>
<organism evidence="2 3">
    <name type="scientific">Mycena alexandri</name>
    <dbReference type="NCBI Taxonomy" id="1745969"/>
    <lineage>
        <taxon>Eukaryota</taxon>
        <taxon>Fungi</taxon>
        <taxon>Dikarya</taxon>
        <taxon>Basidiomycota</taxon>
        <taxon>Agaricomycotina</taxon>
        <taxon>Agaricomycetes</taxon>
        <taxon>Agaricomycetidae</taxon>
        <taxon>Agaricales</taxon>
        <taxon>Marasmiineae</taxon>
        <taxon>Mycenaceae</taxon>
        <taxon>Mycena</taxon>
    </lineage>
</organism>
<comment type="caution">
    <text evidence="2">The sequence shown here is derived from an EMBL/GenBank/DDBJ whole genome shotgun (WGS) entry which is preliminary data.</text>
</comment>
<evidence type="ECO:0000313" key="3">
    <source>
        <dbReference type="Proteomes" id="UP001218188"/>
    </source>
</evidence>
<evidence type="ECO:0000313" key="2">
    <source>
        <dbReference type="EMBL" id="KAJ7035238.1"/>
    </source>
</evidence>
<sequence length="268" mass="29269">MGIHKVALHEVQGRLDAWPLRREEDTLTCDKCPFNILRLCGRRVDRGPTNPRQPNVLIAALDPDSPDENGLVCLQAMDVVGGDRHPVMVLEGVTLVPLLELGVDCCPLEDMDECWLGGPGKKLWRAVPWRACRGSVGVSRFKTDTVWRLGSRRSGLFTLLNCPKTALHSRQSPVTVRVSSPRVIPVLSSLGPVVAPDMEHRDSSDLQRMTSTAGGKDEREKQNINLRSAGLKELLSDEPSAPKTRAASAVVIGGGASSSDNQDLWEGW</sequence>